<sequence>MKPDIIIFHLLLSLFPIFSSATPESIPKAALAPRQYTQNAPFTGALFIYNAGCPPGNSCQQPNAAASNWCPSNAPVSCSSINQPSWCCPPNYTCASPPNSNGLIGCCPSGCSCNGNINAASISTVTVGAVAVQTQPAIHPLPTPPPQPAQQPCRTIVMKGGDLPTTVPGDCGTILILSSRGSKEAKVWWKGVVTVGVGLSVLVYW</sequence>
<dbReference type="AlphaFoldDB" id="A0A9P4MXM2"/>
<evidence type="ECO:0000313" key="3">
    <source>
        <dbReference type="Proteomes" id="UP000799536"/>
    </source>
</evidence>
<evidence type="ECO:0000256" key="1">
    <source>
        <dbReference type="SAM" id="SignalP"/>
    </source>
</evidence>
<dbReference type="OrthoDB" id="2426396at2759"/>
<name>A0A9P4MXM2_9PLEO</name>
<feature type="chain" id="PRO_5040150357" evidence="1">
    <location>
        <begin position="22"/>
        <end position="205"/>
    </location>
</feature>
<evidence type="ECO:0000313" key="2">
    <source>
        <dbReference type="EMBL" id="KAF2203363.1"/>
    </source>
</evidence>
<comment type="caution">
    <text evidence="2">The sequence shown here is derived from an EMBL/GenBank/DDBJ whole genome shotgun (WGS) entry which is preliminary data.</text>
</comment>
<organism evidence="2 3">
    <name type="scientific">Delitschia confertaspora ATCC 74209</name>
    <dbReference type="NCBI Taxonomy" id="1513339"/>
    <lineage>
        <taxon>Eukaryota</taxon>
        <taxon>Fungi</taxon>
        <taxon>Dikarya</taxon>
        <taxon>Ascomycota</taxon>
        <taxon>Pezizomycotina</taxon>
        <taxon>Dothideomycetes</taxon>
        <taxon>Pleosporomycetidae</taxon>
        <taxon>Pleosporales</taxon>
        <taxon>Delitschiaceae</taxon>
        <taxon>Delitschia</taxon>
    </lineage>
</organism>
<gene>
    <name evidence="2" type="ORF">GQ43DRAFT_271138</name>
</gene>
<dbReference type="EMBL" id="ML993905">
    <property type="protein sequence ID" value="KAF2203363.1"/>
    <property type="molecule type" value="Genomic_DNA"/>
</dbReference>
<proteinExistence type="predicted"/>
<dbReference type="PANTHER" id="PTHR39599">
    <property type="entry name" value="GPI-ANCHORED PROTEIN (EUROFUNG)-RELATED-RELATED"/>
    <property type="match status" value="1"/>
</dbReference>
<accession>A0A9P4MXM2</accession>
<dbReference type="PANTHER" id="PTHR39599:SF1">
    <property type="entry name" value="GPI-ANCHORED PROTEIN (EUROFUNG)"/>
    <property type="match status" value="1"/>
</dbReference>
<dbReference type="Proteomes" id="UP000799536">
    <property type="component" value="Unassembled WGS sequence"/>
</dbReference>
<keyword evidence="3" id="KW-1185">Reference proteome</keyword>
<keyword evidence="1" id="KW-0732">Signal</keyword>
<feature type="signal peptide" evidence="1">
    <location>
        <begin position="1"/>
        <end position="21"/>
    </location>
</feature>
<reference evidence="2" key="1">
    <citation type="journal article" date="2020" name="Stud. Mycol.">
        <title>101 Dothideomycetes genomes: a test case for predicting lifestyles and emergence of pathogens.</title>
        <authorList>
            <person name="Haridas S."/>
            <person name="Albert R."/>
            <person name="Binder M."/>
            <person name="Bloem J."/>
            <person name="Labutti K."/>
            <person name="Salamov A."/>
            <person name="Andreopoulos B."/>
            <person name="Baker S."/>
            <person name="Barry K."/>
            <person name="Bills G."/>
            <person name="Bluhm B."/>
            <person name="Cannon C."/>
            <person name="Castanera R."/>
            <person name="Culley D."/>
            <person name="Daum C."/>
            <person name="Ezra D."/>
            <person name="Gonzalez J."/>
            <person name="Henrissat B."/>
            <person name="Kuo A."/>
            <person name="Liang C."/>
            <person name="Lipzen A."/>
            <person name="Lutzoni F."/>
            <person name="Magnuson J."/>
            <person name="Mondo S."/>
            <person name="Nolan M."/>
            <person name="Ohm R."/>
            <person name="Pangilinan J."/>
            <person name="Park H.-J."/>
            <person name="Ramirez L."/>
            <person name="Alfaro M."/>
            <person name="Sun H."/>
            <person name="Tritt A."/>
            <person name="Yoshinaga Y."/>
            <person name="Zwiers L.-H."/>
            <person name="Turgeon B."/>
            <person name="Goodwin S."/>
            <person name="Spatafora J."/>
            <person name="Crous P."/>
            <person name="Grigoriev I."/>
        </authorList>
    </citation>
    <scope>NUCLEOTIDE SEQUENCE</scope>
    <source>
        <strain evidence="2">ATCC 74209</strain>
    </source>
</reference>
<protein>
    <submittedName>
        <fullName evidence="2">Uncharacterized protein</fullName>
    </submittedName>
</protein>